<name>A0ABV9YCB9_9PSEU</name>
<evidence type="ECO:0000313" key="2">
    <source>
        <dbReference type="Proteomes" id="UP001595833"/>
    </source>
</evidence>
<comment type="caution">
    <text evidence="1">The sequence shown here is derived from an EMBL/GenBank/DDBJ whole genome shotgun (WGS) entry which is preliminary data.</text>
</comment>
<dbReference type="RefSeq" id="WP_344037365.1">
    <property type="nucleotide sequence ID" value="NZ_BAAAKE010000007.1"/>
</dbReference>
<evidence type="ECO:0000313" key="1">
    <source>
        <dbReference type="EMBL" id="MFC5060395.1"/>
    </source>
</evidence>
<keyword evidence="2" id="KW-1185">Reference proteome</keyword>
<sequence length="167" mass="18793">MSVVSGAEGQILKFGQRTFPVPRLPVIRVWALTEHYPQPPQVSSYPSSGQCFKVAPNTPSAFDFGIHEENPGAWTTLTRTDFVVLRNGTQENPVEGWIHISPRSGEASKYSVYVHDDGKNVETVFGKYKGDKVKPEAFPDGGDNYFCEMADYEGRWLWLYRLYAPVS</sequence>
<dbReference type="Proteomes" id="UP001595833">
    <property type="component" value="Unassembled WGS sequence"/>
</dbReference>
<reference evidence="2" key="1">
    <citation type="journal article" date="2019" name="Int. J. Syst. Evol. Microbiol.">
        <title>The Global Catalogue of Microorganisms (GCM) 10K type strain sequencing project: providing services to taxonomists for standard genome sequencing and annotation.</title>
        <authorList>
            <consortium name="The Broad Institute Genomics Platform"/>
            <consortium name="The Broad Institute Genome Sequencing Center for Infectious Disease"/>
            <person name="Wu L."/>
            <person name="Ma J."/>
        </authorList>
    </citation>
    <scope>NUCLEOTIDE SEQUENCE [LARGE SCALE GENOMIC DNA]</scope>
    <source>
        <strain evidence="2">KCTC 12848</strain>
    </source>
</reference>
<dbReference type="EMBL" id="JBHSJB010000053">
    <property type="protein sequence ID" value="MFC5060395.1"/>
    <property type="molecule type" value="Genomic_DNA"/>
</dbReference>
<proteinExistence type="predicted"/>
<protein>
    <submittedName>
        <fullName evidence="1">Uncharacterized protein</fullName>
    </submittedName>
</protein>
<gene>
    <name evidence="1" type="ORF">ACFPFM_42355</name>
</gene>
<organism evidence="1 2">
    <name type="scientific">Saccharothrix xinjiangensis</name>
    <dbReference type="NCBI Taxonomy" id="204798"/>
    <lineage>
        <taxon>Bacteria</taxon>
        <taxon>Bacillati</taxon>
        <taxon>Actinomycetota</taxon>
        <taxon>Actinomycetes</taxon>
        <taxon>Pseudonocardiales</taxon>
        <taxon>Pseudonocardiaceae</taxon>
        <taxon>Saccharothrix</taxon>
    </lineage>
</organism>
<accession>A0ABV9YCB9</accession>